<dbReference type="Proteomes" id="UP000694722">
    <property type="component" value="Unplaced"/>
</dbReference>
<keyword evidence="7" id="KW-0862">Zinc</keyword>
<name>A0A8D1XSN8_PIG</name>
<feature type="compositionally biased region" description="Low complexity" evidence="13">
    <location>
        <begin position="660"/>
        <end position="671"/>
    </location>
</feature>
<dbReference type="GO" id="GO:0003677">
    <property type="term" value="F:DNA binding"/>
    <property type="evidence" value="ECO:0007669"/>
    <property type="project" value="UniProtKB-KW"/>
</dbReference>
<feature type="domain" description="C2H2-type" evidence="14">
    <location>
        <begin position="346"/>
        <end position="373"/>
    </location>
</feature>
<evidence type="ECO:0000256" key="13">
    <source>
        <dbReference type="SAM" id="MobiDB-lite"/>
    </source>
</evidence>
<dbReference type="InterPro" id="IPR036236">
    <property type="entry name" value="Znf_C2H2_sf"/>
</dbReference>
<feature type="domain" description="C2H2-type" evidence="14">
    <location>
        <begin position="318"/>
        <end position="345"/>
    </location>
</feature>
<evidence type="ECO:0000256" key="7">
    <source>
        <dbReference type="ARBA" id="ARBA00022833"/>
    </source>
</evidence>
<feature type="domain" description="C2H2-type" evidence="14">
    <location>
        <begin position="290"/>
        <end position="317"/>
    </location>
</feature>
<dbReference type="FunFam" id="3.30.160.60:FF:001903">
    <property type="entry name" value="Zinc finger protein 16"/>
    <property type="match status" value="1"/>
</dbReference>
<comment type="function">
    <text evidence="1">May be involved in transcriptional regulation.</text>
</comment>
<dbReference type="GO" id="GO:0005654">
    <property type="term" value="C:nucleoplasm"/>
    <property type="evidence" value="ECO:0007669"/>
    <property type="project" value="UniProtKB-ARBA"/>
</dbReference>
<dbReference type="FunFam" id="3.30.160.60:FF:000770">
    <property type="entry name" value="zinc finger protein 16"/>
    <property type="match status" value="1"/>
</dbReference>
<feature type="domain" description="C2H2-type" evidence="14">
    <location>
        <begin position="402"/>
        <end position="429"/>
    </location>
</feature>
<dbReference type="FunFam" id="3.30.160.60:FF:000987">
    <property type="entry name" value="Zinc finger protein 275"/>
    <property type="match status" value="1"/>
</dbReference>
<evidence type="ECO:0000256" key="4">
    <source>
        <dbReference type="ARBA" id="ARBA00022723"/>
    </source>
</evidence>
<evidence type="ECO:0000256" key="2">
    <source>
        <dbReference type="ARBA" id="ARBA00004123"/>
    </source>
</evidence>
<evidence type="ECO:0000256" key="6">
    <source>
        <dbReference type="ARBA" id="ARBA00022771"/>
    </source>
</evidence>
<evidence type="ECO:0000256" key="8">
    <source>
        <dbReference type="ARBA" id="ARBA00023015"/>
    </source>
</evidence>
<dbReference type="FunFam" id="3.30.160.60:FF:000250">
    <property type="entry name" value="zinc finger protein 197 isoform X1"/>
    <property type="match status" value="1"/>
</dbReference>
<dbReference type="FunFam" id="3.30.160.60:FF:000274">
    <property type="entry name" value="zinc finger protein 16"/>
    <property type="match status" value="1"/>
</dbReference>
<dbReference type="GO" id="GO:0008270">
    <property type="term" value="F:zinc ion binding"/>
    <property type="evidence" value="ECO:0007669"/>
    <property type="project" value="UniProtKB-KW"/>
</dbReference>
<reference evidence="15" key="1">
    <citation type="submission" date="2025-05" db="UniProtKB">
        <authorList>
            <consortium name="Ensembl"/>
        </authorList>
    </citation>
    <scope>IDENTIFICATION</scope>
</reference>
<dbReference type="InterPro" id="IPR013087">
    <property type="entry name" value="Znf_C2H2_type"/>
</dbReference>
<keyword evidence="10" id="KW-0804">Transcription</keyword>
<accession>A0A8D1XSN8</accession>
<feature type="domain" description="C2H2-type" evidence="14">
    <location>
        <begin position="374"/>
        <end position="401"/>
    </location>
</feature>
<keyword evidence="8" id="KW-0805">Transcription regulation</keyword>
<comment type="subcellular location">
    <subcellularLocation>
        <location evidence="2">Nucleus</location>
    </subcellularLocation>
</comment>
<feature type="domain" description="C2H2-type" evidence="14">
    <location>
        <begin position="262"/>
        <end position="289"/>
    </location>
</feature>
<dbReference type="Pfam" id="PF00096">
    <property type="entry name" value="zf-C2H2"/>
    <property type="match status" value="10"/>
</dbReference>
<feature type="domain" description="C2H2-type" evidence="14">
    <location>
        <begin position="206"/>
        <end position="233"/>
    </location>
</feature>
<sequence>MPSLRTRPGKAEMEPSVPGPSPRTPGTQVSVSDAPAVTHPGSALHGPLSCGDTEPGATPPHHQLADWDLRTEGSQLLQKEDASEDLESQAGTSEDYVGAGSQAPERGELCADVLGSDWGVPQGERLSLCQEGGFMPAYLLPGSPLEEPEIDTEPLERNFGLIITPVASPGEPEEETPQPFDACDQSVHCGVDLAGHEGLHAAESSFICGECGESVGLHSDLLRHRLSHRGEKPHVCAECGEAFSQSASLESHQRSHEPAKPFQCSTCGKAFGRSSSLIKHHKVHTRERPHACGECGRPFSRFSNLVKHRRVHTGEKPYRCSECGKAFSQSSSLLQHRRVHTGEKPHVCPVCGKAFSYSSVLRKHQIIHTGVKPYSCSACGKAFSHSSALIQHQGVHSGDKPYECRECGKTFGRSSNLILHQRVHTGEKPYECAECGKTFSQSSTLIQHQRIHNGLKPHECDQCGKAFNRSSNLIHHQKVHTGEKPYTCVECGKGFSQSSHLIQHQIIHTGERPYKCGTPISFFLGDPRGSGHGSHQAPATSCGTPGERPPEAGPAPLPSLAVVPPLGLPWTLWPLPVRAPPTRCLPTPHTDCTHLSQTWSLSLTCSSCHPGQGDLRGRGRVPLPGGVGPPGPRAAGPLPTRDDGNLWQRGLRGNSRVQARGDLPAGARRGALGPGQEGRRGAQRPGQRLLR</sequence>
<evidence type="ECO:0000256" key="10">
    <source>
        <dbReference type="ARBA" id="ARBA00023163"/>
    </source>
</evidence>
<keyword evidence="11" id="KW-0539">Nucleus</keyword>
<evidence type="ECO:0000256" key="9">
    <source>
        <dbReference type="ARBA" id="ARBA00023125"/>
    </source>
</evidence>
<dbReference type="FunFam" id="3.30.160.60:FF:000914">
    <property type="entry name" value="Zinc finger protein 16"/>
    <property type="match status" value="1"/>
</dbReference>
<feature type="domain" description="C2H2-type" evidence="14">
    <location>
        <begin position="430"/>
        <end position="457"/>
    </location>
</feature>
<dbReference type="SMART" id="SM00355">
    <property type="entry name" value="ZnF_C2H2"/>
    <property type="match status" value="11"/>
</dbReference>
<dbReference type="PANTHER" id="PTHR23235:SF178">
    <property type="entry name" value="C2H2-TYPE DOMAIN-CONTAINING PROTEIN-RELATED"/>
    <property type="match status" value="1"/>
</dbReference>
<feature type="domain" description="C2H2-type" evidence="14">
    <location>
        <begin position="234"/>
        <end position="261"/>
    </location>
</feature>
<evidence type="ECO:0000256" key="1">
    <source>
        <dbReference type="ARBA" id="ARBA00003767"/>
    </source>
</evidence>
<evidence type="ECO:0000313" key="15">
    <source>
        <dbReference type="Ensembl" id="ENSSSCP00065007983.1"/>
    </source>
</evidence>
<dbReference type="Ensembl" id="ENSSSCT00065019537.1">
    <property type="protein sequence ID" value="ENSSSCP00065007983.1"/>
    <property type="gene ID" value="ENSSSCG00065014633.1"/>
</dbReference>
<dbReference type="AlphaFoldDB" id="A0A8D1XSN8"/>
<evidence type="ECO:0000259" key="14">
    <source>
        <dbReference type="PROSITE" id="PS50157"/>
    </source>
</evidence>
<dbReference type="PROSITE" id="PS50157">
    <property type="entry name" value="ZINC_FINGER_C2H2_2"/>
    <property type="match status" value="11"/>
</dbReference>
<dbReference type="FunFam" id="3.30.160.60:FF:002090">
    <property type="entry name" value="Zinc finger protein 473"/>
    <property type="match status" value="1"/>
</dbReference>
<evidence type="ECO:0000313" key="16">
    <source>
        <dbReference type="Proteomes" id="UP000694725"/>
    </source>
</evidence>
<evidence type="ECO:0000256" key="12">
    <source>
        <dbReference type="PROSITE-ProRule" id="PRU00042"/>
    </source>
</evidence>
<dbReference type="Proteomes" id="UP000694725">
    <property type="component" value="Unplaced"/>
</dbReference>
<dbReference type="PANTHER" id="PTHR23235">
    <property type="entry name" value="KRUEPPEL-LIKE TRANSCRIPTION FACTOR"/>
    <property type="match status" value="1"/>
</dbReference>
<dbReference type="Ensembl" id="ENSSSCT00040056892.1">
    <property type="protein sequence ID" value="ENSSSCP00040023648.1"/>
    <property type="gene ID" value="ENSSSCG00040042218.1"/>
</dbReference>
<dbReference type="FunFam" id="3.30.160.60:FF:000933">
    <property type="entry name" value="zinc finger protein 771"/>
    <property type="match status" value="1"/>
</dbReference>
<feature type="region of interest" description="Disordered" evidence="13">
    <location>
        <begin position="1"/>
        <end position="102"/>
    </location>
</feature>
<evidence type="ECO:0000256" key="3">
    <source>
        <dbReference type="ARBA" id="ARBA00006991"/>
    </source>
</evidence>
<keyword evidence="6 12" id="KW-0863">Zinc-finger</keyword>
<keyword evidence="5" id="KW-0677">Repeat</keyword>
<feature type="region of interest" description="Disordered" evidence="13">
    <location>
        <begin position="610"/>
        <end position="691"/>
    </location>
</feature>
<comment type="similarity">
    <text evidence="3">Belongs to the krueppel C2H2-type zinc-finger protein family.</text>
</comment>
<dbReference type="PROSITE" id="PS00028">
    <property type="entry name" value="ZINC_FINGER_C2H2_1"/>
    <property type="match status" value="11"/>
</dbReference>
<dbReference type="FunFam" id="3.30.160.60:FF:000824">
    <property type="entry name" value="Zinc finger protein 184"/>
    <property type="match status" value="1"/>
</dbReference>
<dbReference type="SUPFAM" id="SSF57667">
    <property type="entry name" value="beta-beta-alpha zinc fingers"/>
    <property type="match status" value="6"/>
</dbReference>
<feature type="domain" description="C2H2-type" evidence="14">
    <location>
        <begin position="458"/>
        <end position="485"/>
    </location>
</feature>
<proteinExistence type="inferred from homology"/>
<protein>
    <submittedName>
        <fullName evidence="15">Zinc finger protein 34</fullName>
    </submittedName>
</protein>
<dbReference type="FunFam" id="3.30.160.60:FF:000098">
    <property type="entry name" value="Zinc finger protein 614"/>
    <property type="match status" value="1"/>
</dbReference>
<keyword evidence="4" id="KW-0479">Metal-binding</keyword>
<evidence type="ECO:0000256" key="11">
    <source>
        <dbReference type="ARBA" id="ARBA00023242"/>
    </source>
</evidence>
<organism evidence="15 16">
    <name type="scientific">Sus scrofa</name>
    <name type="common">Pig</name>
    <dbReference type="NCBI Taxonomy" id="9823"/>
    <lineage>
        <taxon>Eukaryota</taxon>
        <taxon>Metazoa</taxon>
        <taxon>Chordata</taxon>
        <taxon>Craniata</taxon>
        <taxon>Vertebrata</taxon>
        <taxon>Euteleostomi</taxon>
        <taxon>Mammalia</taxon>
        <taxon>Eutheria</taxon>
        <taxon>Laurasiatheria</taxon>
        <taxon>Artiodactyla</taxon>
        <taxon>Suina</taxon>
        <taxon>Suidae</taxon>
        <taxon>Sus</taxon>
    </lineage>
</organism>
<evidence type="ECO:0000256" key="5">
    <source>
        <dbReference type="ARBA" id="ARBA00022737"/>
    </source>
</evidence>
<dbReference type="Gene3D" id="3.30.160.60">
    <property type="entry name" value="Classic Zinc Finger"/>
    <property type="match status" value="11"/>
</dbReference>
<keyword evidence="9" id="KW-0238">DNA-binding</keyword>
<feature type="domain" description="C2H2-type" evidence="14">
    <location>
        <begin position="486"/>
        <end position="513"/>
    </location>
</feature>
<gene>
    <name evidence="15" type="primary">LOC100621388</name>
</gene>
<feature type="region of interest" description="Disordered" evidence="13">
    <location>
        <begin position="527"/>
        <end position="558"/>
    </location>
</feature>